<protein>
    <recommendedName>
        <fullName evidence="4">Lipoprotein</fullName>
    </recommendedName>
</protein>
<organism evidence="2 3">
    <name type="scientific">Campylobacter rectus</name>
    <name type="common">Wolinella recta</name>
    <dbReference type="NCBI Taxonomy" id="203"/>
    <lineage>
        <taxon>Bacteria</taxon>
        <taxon>Pseudomonadati</taxon>
        <taxon>Campylobacterota</taxon>
        <taxon>Epsilonproteobacteria</taxon>
        <taxon>Campylobacterales</taxon>
        <taxon>Campylobacteraceae</taxon>
        <taxon>Campylobacter</taxon>
    </lineage>
</organism>
<dbReference type="KEGG" id="crx:CRECT_1559"/>
<accession>A0A6G5QNA4</accession>
<dbReference type="AlphaFoldDB" id="A0A6G5QNA4"/>
<evidence type="ECO:0000313" key="2">
    <source>
        <dbReference type="EMBL" id="QCD47195.1"/>
    </source>
</evidence>
<gene>
    <name evidence="2" type="ORF">CRECT_1559</name>
</gene>
<reference evidence="2 3" key="1">
    <citation type="submission" date="2016-07" db="EMBL/GenBank/DDBJ databases">
        <title>Comparative genomics of the Campylobacter concisus group.</title>
        <authorList>
            <person name="Miller W.G."/>
            <person name="Yee E."/>
            <person name="Chapman M.H."/>
            <person name="Huynh S."/>
            <person name="Bono J.L."/>
            <person name="On S.L.W."/>
            <person name="StLeger J."/>
            <person name="Foster G."/>
            <person name="Parker C.T."/>
        </authorList>
    </citation>
    <scope>NUCLEOTIDE SEQUENCE [LARGE SCALE GENOMIC DNA]</scope>
    <source>
        <strain evidence="2 3">ATCC 33238</strain>
    </source>
</reference>
<dbReference type="Proteomes" id="UP000502377">
    <property type="component" value="Chromosome"/>
</dbReference>
<evidence type="ECO:0000256" key="1">
    <source>
        <dbReference type="SAM" id="SignalP"/>
    </source>
</evidence>
<feature type="signal peptide" evidence="1">
    <location>
        <begin position="1"/>
        <end position="22"/>
    </location>
</feature>
<evidence type="ECO:0000313" key="3">
    <source>
        <dbReference type="Proteomes" id="UP000502377"/>
    </source>
</evidence>
<feature type="chain" id="PRO_5026220684" description="Lipoprotein" evidence="1">
    <location>
        <begin position="23"/>
        <end position="201"/>
    </location>
</feature>
<keyword evidence="1" id="KW-0732">Signal</keyword>
<sequence>MSFKTVSFAVVAAILLGGCAFWQSDPKPIAPENTSKKAGLSMFNKTLNDVKLPQKITIDGDKFVLKHKDSRTAEFYLPSEQVGFKWTKLTSVTIYDMDIQKYRDIVVKGLKDGKYGKAEYDFKFLNDKEYQGYTIYEPIAGNPDFDNYEINLIHAKRLNCGLRVVHYALKFPNSARKDKFAALIKQKMPIFLAQMPQVECK</sequence>
<name>A0A6G5QNA4_CAMRE</name>
<dbReference type="RefSeq" id="WP_004318890.1">
    <property type="nucleotide sequence ID" value="NZ_CAURIV010000009.1"/>
</dbReference>
<evidence type="ECO:0008006" key="4">
    <source>
        <dbReference type="Google" id="ProtNLM"/>
    </source>
</evidence>
<dbReference type="PROSITE" id="PS51257">
    <property type="entry name" value="PROKAR_LIPOPROTEIN"/>
    <property type="match status" value="1"/>
</dbReference>
<proteinExistence type="predicted"/>
<dbReference type="EMBL" id="CP012543">
    <property type="protein sequence ID" value="QCD47195.1"/>
    <property type="molecule type" value="Genomic_DNA"/>
</dbReference>